<name>A0AAU7TC49_9ACTN</name>
<gene>
    <name evidence="2" type="ORF">ABN611_38605</name>
</gene>
<protein>
    <submittedName>
        <fullName evidence="2">MarR family winged helix-turn-helix transcriptional regulator</fullName>
    </submittedName>
</protein>
<feature type="domain" description="HTH marR-type" evidence="1">
    <location>
        <begin position="39"/>
        <end position="86"/>
    </location>
</feature>
<proteinExistence type="predicted"/>
<evidence type="ECO:0000313" key="2">
    <source>
        <dbReference type="EMBL" id="XBV24458.1"/>
    </source>
</evidence>
<dbReference type="AlphaFoldDB" id="A0AAU7TC49"/>
<dbReference type="PANTHER" id="PTHR33164:SF57">
    <property type="entry name" value="MARR-FAMILY TRANSCRIPTIONAL REGULATOR"/>
    <property type="match status" value="1"/>
</dbReference>
<organism evidence="2">
    <name type="scientific">Kribbella sp. HUAS MG21</name>
    <dbReference type="NCBI Taxonomy" id="3160966"/>
    <lineage>
        <taxon>Bacteria</taxon>
        <taxon>Bacillati</taxon>
        <taxon>Actinomycetota</taxon>
        <taxon>Actinomycetes</taxon>
        <taxon>Propionibacteriales</taxon>
        <taxon>Kribbellaceae</taxon>
        <taxon>Kribbella</taxon>
    </lineage>
</organism>
<accession>A0AAU7TC49</accession>
<dbReference type="RefSeq" id="WP_350277280.1">
    <property type="nucleotide sequence ID" value="NZ_CP158165.1"/>
</dbReference>
<reference evidence="2" key="1">
    <citation type="submission" date="2024-06" db="EMBL/GenBank/DDBJ databases">
        <title>Kribbella sp. strain HUAS MG21 genome sequences.</title>
        <authorList>
            <person name="Mo P."/>
        </authorList>
    </citation>
    <scope>NUCLEOTIDE SEQUENCE</scope>
    <source>
        <strain evidence="2">HUAS MG21</strain>
    </source>
</reference>
<dbReference type="Pfam" id="PF12802">
    <property type="entry name" value="MarR_2"/>
    <property type="match status" value="1"/>
</dbReference>
<dbReference type="SUPFAM" id="SSF46785">
    <property type="entry name" value="Winged helix' DNA-binding domain"/>
    <property type="match status" value="1"/>
</dbReference>
<dbReference type="InterPro" id="IPR036390">
    <property type="entry name" value="WH_DNA-bd_sf"/>
</dbReference>
<dbReference type="PANTHER" id="PTHR33164">
    <property type="entry name" value="TRANSCRIPTIONAL REGULATOR, MARR FAMILY"/>
    <property type="match status" value="1"/>
</dbReference>
<dbReference type="EMBL" id="CP158165">
    <property type="protein sequence ID" value="XBV24458.1"/>
    <property type="molecule type" value="Genomic_DNA"/>
</dbReference>
<dbReference type="Gene3D" id="1.10.10.10">
    <property type="entry name" value="Winged helix-like DNA-binding domain superfamily/Winged helix DNA-binding domain"/>
    <property type="match status" value="1"/>
</dbReference>
<dbReference type="InterPro" id="IPR036388">
    <property type="entry name" value="WH-like_DNA-bd_sf"/>
</dbReference>
<dbReference type="GO" id="GO:0006950">
    <property type="term" value="P:response to stress"/>
    <property type="evidence" value="ECO:0007669"/>
    <property type="project" value="TreeGrafter"/>
</dbReference>
<sequence length="143" mass="15994">MSAGPGQVLFEFVRHWSRRTAPDVAEQGRLVLVTESVYAVSARGAATINAIAHEIGIDQSGASRLVKDAVAAGYLELRPAEADARRREVRVTAAGLLLLEQAHKWQEEVFTRLTTGWSERRRTQFRRDLLALLEQSHLSADWM</sequence>
<dbReference type="GO" id="GO:0003700">
    <property type="term" value="F:DNA-binding transcription factor activity"/>
    <property type="evidence" value="ECO:0007669"/>
    <property type="project" value="InterPro"/>
</dbReference>
<evidence type="ECO:0000259" key="1">
    <source>
        <dbReference type="Pfam" id="PF12802"/>
    </source>
</evidence>
<dbReference type="InterPro" id="IPR000835">
    <property type="entry name" value="HTH_MarR-typ"/>
</dbReference>
<dbReference type="InterPro" id="IPR039422">
    <property type="entry name" value="MarR/SlyA-like"/>
</dbReference>